<dbReference type="PANTHER" id="PTHR33941">
    <property type="entry name" value="PROPANEDIOL UTILIZATION PROTEIN PDUA"/>
    <property type="match status" value="1"/>
</dbReference>
<evidence type="ECO:0000259" key="5">
    <source>
        <dbReference type="PROSITE" id="PS51930"/>
    </source>
</evidence>
<protein>
    <submittedName>
        <fullName evidence="6">Microcompartment protein CcmL/EutN</fullName>
    </submittedName>
</protein>
<proteinExistence type="inferred from homology"/>
<dbReference type="RefSeq" id="WP_011343615.1">
    <property type="nucleotide sequence ID" value="NZ_ATYG01000001.1"/>
</dbReference>
<keyword evidence="7" id="KW-1185">Reference proteome</keyword>
<dbReference type="Pfam" id="PF00936">
    <property type="entry name" value="BMC"/>
    <property type="match status" value="1"/>
</dbReference>
<gene>
    <name evidence="6" type="ORF">HDG70_000257</name>
</gene>
<reference evidence="6 7" key="1">
    <citation type="submission" date="2020-07" db="EMBL/GenBank/DDBJ databases">
        <title>Genomic Encyclopedia of Type Strains, Phase III (KMG-III): the genomes of soil and plant-associated and newly described type strains.</title>
        <authorList>
            <person name="Whitman W."/>
        </authorList>
    </citation>
    <scope>NUCLEOTIDE SEQUENCE [LARGE SCALE GENOMIC DNA]</scope>
    <source>
        <strain evidence="6 7">DSM 11255</strain>
    </source>
</reference>
<name>A0ABX2R5V9_9THEO</name>
<feature type="region of interest" description="Disordered" evidence="4">
    <location>
        <begin position="97"/>
        <end position="117"/>
    </location>
</feature>
<dbReference type="PANTHER" id="PTHR33941:SF11">
    <property type="entry name" value="BACTERIAL MICROCOMPARTMENT SHELL PROTEIN PDUJ"/>
    <property type="match status" value="1"/>
</dbReference>
<dbReference type="Gene3D" id="3.30.70.1710">
    <property type="match status" value="1"/>
</dbReference>
<evidence type="ECO:0000256" key="1">
    <source>
        <dbReference type="ARBA" id="ARBA00024322"/>
    </source>
</evidence>
<comment type="similarity">
    <text evidence="3">Belongs to the bacterial microcompartments protein family.</text>
</comment>
<feature type="domain" description="BMC" evidence="5">
    <location>
        <begin position="4"/>
        <end position="92"/>
    </location>
</feature>
<sequence>MNKALGLIEAIGYSTAMTALDAAVKAANVTFLGFERVIGAGKKISVTIKLEGEVAAVKAAVDAGVAAAQRVGEVLTSHVIPRPHQELDKIIFSSETQESLLKPKNPAEKNKDNKKSK</sequence>
<comment type="caution">
    <text evidence="6">The sequence shown here is derived from an EMBL/GenBank/DDBJ whole genome shotgun (WGS) entry which is preliminary data.</text>
</comment>
<accession>A0ABX2R5V9</accession>
<dbReference type="InterPro" id="IPR037233">
    <property type="entry name" value="CcmK-like_sf"/>
</dbReference>
<comment type="subcellular location">
    <subcellularLocation>
        <location evidence="1">Bacterial microcompartment</location>
    </subcellularLocation>
</comment>
<dbReference type="InterPro" id="IPR044872">
    <property type="entry name" value="CcmK/CsoS1_BMC"/>
</dbReference>
<dbReference type="SUPFAM" id="SSF143414">
    <property type="entry name" value="CcmK-like"/>
    <property type="match status" value="1"/>
</dbReference>
<evidence type="ECO:0000256" key="3">
    <source>
        <dbReference type="PROSITE-ProRule" id="PRU01278"/>
    </source>
</evidence>
<evidence type="ECO:0000256" key="4">
    <source>
        <dbReference type="SAM" id="MobiDB-lite"/>
    </source>
</evidence>
<dbReference type="EMBL" id="JACCBS010000001">
    <property type="protein sequence ID" value="NYE56551.1"/>
    <property type="molecule type" value="Genomic_DNA"/>
</dbReference>
<feature type="compositionally biased region" description="Basic and acidic residues" evidence="4">
    <location>
        <begin position="105"/>
        <end position="117"/>
    </location>
</feature>
<dbReference type="SMART" id="SM00877">
    <property type="entry name" value="BMC"/>
    <property type="match status" value="1"/>
</dbReference>
<dbReference type="Proteomes" id="UP000604066">
    <property type="component" value="Unassembled WGS sequence"/>
</dbReference>
<evidence type="ECO:0000256" key="2">
    <source>
        <dbReference type="ARBA" id="ARBA00024446"/>
    </source>
</evidence>
<dbReference type="PROSITE" id="PS51930">
    <property type="entry name" value="BMC_2"/>
    <property type="match status" value="1"/>
</dbReference>
<dbReference type="CDD" id="cd07045">
    <property type="entry name" value="BMC_CcmK_like"/>
    <property type="match status" value="1"/>
</dbReference>
<dbReference type="InterPro" id="IPR000249">
    <property type="entry name" value="BMC_dom"/>
</dbReference>
<evidence type="ECO:0000313" key="6">
    <source>
        <dbReference type="EMBL" id="NYE56551.1"/>
    </source>
</evidence>
<organism evidence="6 7">
    <name type="scientific">Carboxydothermus ferrireducens DSM 11255</name>
    <dbReference type="NCBI Taxonomy" id="1119529"/>
    <lineage>
        <taxon>Bacteria</taxon>
        <taxon>Bacillati</taxon>
        <taxon>Bacillota</taxon>
        <taxon>Clostridia</taxon>
        <taxon>Thermoanaerobacterales</taxon>
        <taxon>Thermoanaerobacteraceae</taxon>
        <taxon>Carboxydothermus</taxon>
    </lineage>
</organism>
<dbReference type="InterPro" id="IPR050575">
    <property type="entry name" value="BMC_shell"/>
</dbReference>
<keyword evidence="2" id="KW-1283">Bacterial microcompartment</keyword>
<evidence type="ECO:0000313" key="7">
    <source>
        <dbReference type="Proteomes" id="UP000604066"/>
    </source>
</evidence>